<name>A0AAE1YA04_9LAMI</name>
<dbReference type="EMBL" id="JACGWO010000005">
    <property type="protein sequence ID" value="KAK4426446.1"/>
    <property type="molecule type" value="Genomic_DNA"/>
</dbReference>
<gene>
    <name evidence="1" type="ORF">Salat_1413200</name>
</gene>
<comment type="caution">
    <text evidence="1">The sequence shown here is derived from an EMBL/GenBank/DDBJ whole genome shotgun (WGS) entry which is preliminary data.</text>
</comment>
<accession>A0AAE1YA04</accession>
<dbReference type="AlphaFoldDB" id="A0AAE1YA04"/>
<evidence type="ECO:0000313" key="2">
    <source>
        <dbReference type="Proteomes" id="UP001293254"/>
    </source>
</evidence>
<sequence>MGLNIETIKANGVICNVEVGSSGLGGNGLVTYKRRRVVKVAKVMGPNIEAMKANGAACNVEVGRQWLGGNGLVTYKRRRVIKIVDSVKPCDDSVCQTSEKVCMVMGPNIETMKGNGVACNVEVGSSRFGGNGLATYKRRRVVKVAEGAKPCDD</sequence>
<dbReference type="Proteomes" id="UP001293254">
    <property type="component" value="Unassembled WGS sequence"/>
</dbReference>
<reference evidence="1" key="2">
    <citation type="journal article" date="2024" name="Plant">
        <title>Genomic evolution and insights into agronomic trait innovations of Sesamum species.</title>
        <authorList>
            <person name="Miao H."/>
            <person name="Wang L."/>
            <person name="Qu L."/>
            <person name="Liu H."/>
            <person name="Sun Y."/>
            <person name="Le M."/>
            <person name="Wang Q."/>
            <person name="Wei S."/>
            <person name="Zheng Y."/>
            <person name="Lin W."/>
            <person name="Duan Y."/>
            <person name="Cao H."/>
            <person name="Xiong S."/>
            <person name="Wang X."/>
            <person name="Wei L."/>
            <person name="Li C."/>
            <person name="Ma Q."/>
            <person name="Ju M."/>
            <person name="Zhao R."/>
            <person name="Li G."/>
            <person name="Mu C."/>
            <person name="Tian Q."/>
            <person name="Mei H."/>
            <person name="Zhang T."/>
            <person name="Gao T."/>
            <person name="Zhang H."/>
        </authorList>
    </citation>
    <scope>NUCLEOTIDE SEQUENCE</scope>
    <source>
        <strain evidence="1">3651</strain>
    </source>
</reference>
<organism evidence="1 2">
    <name type="scientific">Sesamum alatum</name>
    <dbReference type="NCBI Taxonomy" id="300844"/>
    <lineage>
        <taxon>Eukaryota</taxon>
        <taxon>Viridiplantae</taxon>
        <taxon>Streptophyta</taxon>
        <taxon>Embryophyta</taxon>
        <taxon>Tracheophyta</taxon>
        <taxon>Spermatophyta</taxon>
        <taxon>Magnoliopsida</taxon>
        <taxon>eudicotyledons</taxon>
        <taxon>Gunneridae</taxon>
        <taxon>Pentapetalae</taxon>
        <taxon>asterids</taxon>
        <taxon>lamiids</taxon>
        <taxon>Lamiales</taxon>
        <taxon>Pedaliaceae</taxon>
        <taxon>Sesamum</taxon>
    </lineage>
</organism>
<reference evidence="1" key="1">
    <citation type="submission" date="2020-06" db="EMBL/GenBank/DDBJ databases">
        <authorList>
            <person name="Li T."/>
            <person name="Hu X."/>
            <person name="Zhang T."/>
            <person name="Song X."/>
            <person name="Zhang H."/>
            <person name="Dai N."/>
            <person name="Sheng W."/>
            <person name="Hou X."/>
            <person name="Wei L."/>
        </authorList>
    </citation>
    <scope>NUCLEOTIDE SEQUENCE</scope>
    <source>
        <strain evidence="1">3651</strain>
        <tissue evidence="1">Leaf</tissue>
    </source>
</reference>
<keyword evidence="2" id="KW-1185">Reference proteome</keyword>
<evidence type="ECO:0000313" key="1">
    <source>
        <dbReference type="EMBL" id="KAK4426446.1"/>
    </source>
</evidence>
<protein>
    <submittedName>
        <fullName evidence="1">Uncharacterized protein</fullName>
    </submittedName>
</protein>
<proteinExistence type="predicted"/>